<feature type="transmembrane region" description="Helical" evidence="1">
    <location>
        <begin position="6"/>
        <end position="27"/>
    </location>
</feature>
<dbReference type="EMBL" id="CP096660">
    <property type="protein sequence ID" value="UPV76494.1"/>
    <property type="molecule type" value="Genomic_DNA"/>
</dbReference>
<evidence type="ECO:0000313" key="3">
    <source>
        <dbReference type="Proteomes" id="UP000830729"/>
    </source>
</evidence>
<keyword evidence="1" id="KW-1133">Transmembrane helix</keyword>
<dbReference type="AlphaFoldDB" id="A0A8U0I157"/>
<feature type="transmembrane region" description="Helical" evidence="1">
    <location>
        <begin position="73"/>
        <end position="91"/>
    </location>
</feature>
<dbReference type="GeneID" id="72187201"/>
<keyword evidence="3" id="KW-1185">Reference proteome</keyword>
<gene>
    <name evidence="2" type="ORF">M0R89_18340</name>
</gene>
<proteinExistence type="predicted"/>
<sequence>MQPMEAAYVVLSAVLVVAGLTLVAKSARAYLETESRSMLLLTIGFSLVVAAAVATTFSAFMTNFTQSRVLLTVNYAVTTLGYVFIVTSVRAQ</sequence>
<keyword evidence="2" id="KW-0614">Plasmid</keyword>
<geneLocation type="plasmid" evidence="2 3">
    <name>unnamed1</name>
</geneLocation>
<dbReference type="Pfam" id="PF24365">
    <property type="entry name" value="DUF7521"/>
    <property type="match status" value="1"/>
</dbReference>
<dbReference type="InterPro" id="IPR055943">
    <property type="entry name" value="DUF7521"/>
</dbReference>
<reference evidence="2 3" key="1">
    <citation type="submission" date="2022-04" db="EMBL/GenBank/DDBJ databases">
        <title>Diverse halophilic archaea isolated from saline environments.</title>
        <authorList>
            <person name="Cui H.-L."/>
        </authorList>
    </citation>
    <scope>NUCLEOTIDE SEQUENCE [LARGE SCALE GENOMIC DNA]</scope>
    <source>
        <strain evidence="2 3">XZYJT49</strain>
        <plasmid evidence="2 3">unnamed1</plasmid>
    </source>
</reference>
<evidence type="ECO:0000256" key="1">
    <source>
        <dbReference type="SAM" id="Phobius"/>
    </source>
</evidence>
<accession>A0A8U0I157</accession>
<evidence type="ECO:0000313" key="2">
    <source>
        <dbReference type="EMBL" id="UPV76494.1"/>
    </source>
</evidence>
<organism evidence="2 3">
    <name type="scientific">Halorussus limi</name>
    <dbReference type="NCBI Taxonomy" id="2938695"/>
    <lineage>
        <taxon>Archaea</taxon>
        <taxon>Methanobacteriati</taxon>
        <taxon>Methanobacteriota</taxon>
        <taxon>Stenosarchaea group</taxon>
        <taxon>Halobacteria</taxon>
        <taxon>Halobacteriales</taxon>
        <taxon>Haladaptataceae</taxon>
        <taxon>Halorussus</taxon>
    </lineage>
</organism>
<name>A0A8U0I157_9EURY</name>
<protein>
    <submittedName>
        <fullName evidence="2">Uncharacterized protein</fullName>
    </submittedName>
</protein>
<feature type="transmembrane region" description="Helical" evidence="1">
    <location>
        <begin position="39"/>
        <end position="61"/>
    </location>
</feature>
<dbReference type="Proteomes" id="UP000830729">
    <property type="component" value="Plasmid unnamed1"/>
</dbReference>
<keyword evidence="1" id="KW-0812">Transmembrane</keyword>
<dbReference type="KEGG" id="halx:M0R89_18340"/>
<keyword evidence="1" id="KW-0472">Membrane</keyword>
<dbReference type="RefSeq" id="WP_248652527.1">
    <property type="nucleotide sequence ID" value="NZ_CP096660.1"/>
</dbReference>